<proteinExistence type="predicted"/>
<evidence type="ECO:0008006" key="3">
    <source>
        <dbReference type="Google" id="ProtNLM"/>
    </source>
</evidence>
<dbReference type="Proteomes" id="UP001610335">
    <property type="component" value="Unassembled WGS sequence"/>
</dbReference>
<accession>A0ABR4HAQ7</accession>
<gene>
    <name evidence="1" type="ORF">BDW59DRAFT_155252</name>
</gene>
<dbReference type="EMBL" id="JBFXLS010000176">
    <property type="protein sequence ID" value="KAL2812551.1"/>
    <property type="molecule type" value="Genomic_DNA"/>
</dbReference>
<sequence length="70" mass="7295">MSPSCAVLALTPPPSLSAPTVGACTCQAVSFVDMVAATADWKFLTLAISCRCIDLQRCSAISDILPPETH</sequence>
<evidence type="ECO:0000313" key="2">
    <source>
        <dbReference type="Proteomes" id="UP001610335"/>
    </source>
</evidence>
<comment type="caution">
    <text evidence="1">The sequence shown here is derived from an EMBL/GenBank/DDBJ whole genome shotgun (WGS) entry which is preliminary data.</text>
</comment>
<organism evidence="1 2">
    <name type="scientific">Aspergillus cavernicola</name>
    <dbReference type="NCBI Taxonomy" id="176166"/>
    <lineage>
        <taxon>Eukaryota</taxon>
        <taxon>Fungi</taxon>
        <taxon>Dikarya</taxon>
        <taxon>Ascomycota</taxon>
        <taxon>Pezizomycotina</taxon>
        <taxon>Eurotiomycetes</taxon>
        <taxon>Eurotiomycetidae</taxon>
        <taxon>Eurotiales</taxon>
        <taxon>Aspergillaceae</taxon>
        <taxon>Aspergillus</taxon>
        <taxon>Aspergillus subgen. Nidulantes</taxon>
    </lineage>
</organism>
<evidence type="ECO:0000313" key="1">
    <source>
        <dbReference type="EMBL" id="KAL2812551.1"/>
    </source>
</evidence>
<protein>
    <recommendedName>
        <fullName evidence="3">Secreted protein</fullName>
    </recommendedName>
</protein>
<keyword evidence="2" id="KW-1185">Reference proteome</keyword>
<reference evidence="1 2" key="1">
    <citation type="submission" date="2024-07" db="EMBL/GenBank/DDBJ databases">
        <title>Section-level genome sequencing and comparative genomics of Aspergillus sections Usti and Cavernicolus.</title>
        <authorList>
            <consortium name="Lawrence Berkeley National Laboratory"/>
            <person name="Nybo J.L."/>
            <person name="Vesth T.C."/>
            <person name="Theobald S."/>
            <person name="Frisvad J.C."/>
            <person name="Larsen T.O."/>
            <person name="Kjaerboelling I."/>
            <person name="Rothschild-Mancinelli K."/>
            <person name="Lyhne E.K."/>
            <person name="Kogle M.E."/>
            <person name="Barry K."/>
            <person name="Clum A."/>
            <person name="Na H."/>
            <person name="Ledsgaard L."/>
            <person name="Lin J."/>
            <person name="Lipzen A."/>
            <person name="Kuo A."/>
            <person name="Riley R."/>
            <person name="Mondo S."/>
            <person name="LaButti K."/>
            <person name="Haridas S."/>
            <person name="Pangalinan J."/>
            <person name="Salamov A.A."/>
            <person name="Simmons B.A."/>
            <person name="Magnuson J.K."/>
            <person name="Chen J."/>
            <person name="Drula E."/>
            <person name="Henrissat B."/>
            <person name="Wiebenga A."/>
            <person name="Lubbers R.J."/>
            <person name="Gomes A.C."/>
            <person name="Makela M.R."/>
            <person name="Stajich J."/>
            <person name="Grigoriev I.V."/>
            <person name="Mortensen U.H."/>
            <person name="De vries R.P."/>
            <person name="Baker S.E."/>
            <person name="Andersen M.R."/>
        </authorList>
    </citation>
    <scope>NUCLEOTIDE SEQUENCE [LARGE SCALE GENOMIC DNA]</scope>
    <source>
        <strain evidence="1 2">CBS 600.67</strain>
    </source>
</reference>
<name>A0ABR4HAQ7_9EURO</name>